<evidence type="ECO:0000313" key="2">
    <source>
        <dbReference type="Proteomes" id="UP000440668"/>
    </source>
</evidence>
<proteinExistence type="predicted"/>
<dbReference type="RefSeq" id="WP_155100068.1">
    <property type="nucleotide sequence ID" value="NZ_WMKA01000057.1"/>
</dbReference>
<name>A0A6N7ZMI9_9MICO</name>
<organism evidence="1 2">
    <name type="scientific">Cellulosimicrobium composti</name>
    <dbReference type="NCBI Taxonomy" id="2672572"/>
    <lineage>
        <taxon>Bacteria</taxon>
        <taxon>Bacillati</taxon>
        <taxon>Actinomycetota</taxon>
        <taxon>Actinomycetes</taxon>
        <taxon>Micrococcales</taxon>
        <taxon>Promicromonosporaceae</taxon>
        <taxon>Cellulosimicrobium</taxon>
    </lineage>
</organism>
<gene>
    <name evidence="1" type="ORF">GJV82_17170</name>
</gene>
<dbReference type="Proteomes" id="UP000440668">
    <property type="component" value="Unassembled WGS sequence"/>
</dbReference>
<reference evidence="1 2" key="1">
    <citation type="submission" date="2019-11" db="EMBL/GenBank/DDBJ databases">
        <title>Cellulosimicrobium composti sp. nov. isolated from a compost.</title>
        <authorList>
            <person name="Yang Y."/>
        </authorList>
    </citation>
    <scope>NUCLEOTIDE SEQUENCE [LARGE SCALE GENOMIC DNA]</scope>
    <source>
        <strain evidence="1 2">BIT-GX5</strain>
    </source>
</reference>
<protein>
    <recommendedName>
        <fullName evidence="3">Suppressor of fused-like domain-containing protein</fullName>
    </recommendedName>
</protein>
<dbReference type="EMBL" id="WMKA01000057">
    <property type="protein sequence ID" value="MTG90652.1"/>
    <property type="molecule type" value="Genomic_DNA"/>
</dbReference>
<evidence type="ECO:0008006" key="3">
    <source>
        <dbReference type="Google" id="ProtNLM"/>
    </source>
</evidence>
<evidence type="ECO:0000313" key="1">
    <source>
        <dbReference type="EMBL" id="MTG90652.1"/>
    </source>
</evidence>
<comment type="caution">
    <text evidence="1">The sequence shown here is derived from an EMBL/GenBank/DDBJ whole genome shotgun (WGS) entry which is preliminary data.</text>
</comment>
<accession>A0A6N7ZMI9</accession>
<sequence length="182" mass="18801">MTDVPLAASHDAFPNHVFDAFGVPPALLDERLGGSVMVVVKRPTGGPTTLLTAGVSRLPVDAGPPVELAVEVAEGQEGAGLVALRIVCDDVAVNRRTPPLGTPWRNGDPFLTGTRISAIVATGSRWGTELDDVRDADGAVVGHVRTLRLLTDAEAQVVADAGWAGLVESAGSVDALLDVTRP</sequence>
<dbReference type="AlphaFoldDB" id="A0A6N7ZMI9"/>